<feature type="region of interest" description="Disordered" evidence="1">
    <location>
        <begin position="90"/>
        <end position="110"/>
    </location>
</feature>
<evidence type="ECO:0000256" key="1">
    <source>
        <dbReference type="SAM" id="MobiDB-lite"/>
    </source>
</evidence>
<reference evidence="2 3" key="1">
    <citation type="submission" date="2017-01" db="EMBL/GenBank/DDBJ databases">
        <authorList>
            <person name="Mah S.A."/>
            <person name="Swanson W.J."/>
            <person name="Moy G.W."/>
            <person name="Vacquier V.D."/>
        </authorList>
    </citation>
    <scope>NUCLEOTIDE SEQUENCE [LARGE SCALE GENOMIC DNA]</scope>
    <source>
        <strain evidence="2 3">GSMNP</strain>
    </source>
</reference>
<proteinExistence type="predicted"/>
<dbReference type="Proteomes" id="UP000187283">
    <property type="component" value="Unassembled WGS sequence"/>
</dbReference>
<protein>
    <submittedName>
        <fullName evidence="2">Uncharacterized protein</fullName>
    </submittedName>
</protein>
<name>A0A1R1Y2T5_9FUNG</name>
<accession>A0A1R1Y2T5</accession>
<gene>
    <name evidence="2" type="ORF">AYI70_g3568</name>
</gene>
<evidence type="ECO:0000313" key="2">
    <source>
        <dbReference type="EMBL" id="OMJ21281.1"/>
    </source>
</evidence>
<dbReference type="EMBL" id="LSSN01001040">
    <property type="protein sequence ID" value="OMJ21281.1"/>
    <property type="molecule type" value="Genomic_DNA"/>
</dbReference>
<evidence type="ECO:0000313" key="3">
    <source>
        <dbReference type="Proteomes" id="UP000187283"/>
    </source>
</evidence>
<dbReference type="AlphaFoldDB" id="A0A1R1Y2T5"/>
<sequence>MFKDESIKPNLANFKTDNEFQLNHNVKASSVSSGKINSEIDYKNSEFKKISSKPQENYLRQGCFFEFKTLNQNYSASAINNFVGVTTSITNSGDFEKENDNSTEPASKKKKFSKFSKIPISSILNPD</sequence>
<keyword evidence="3" id="KW-1185">Reference proteome</keyword>
<organism evidence="2 3">
    <name type="scientific">Smittium culicis</name>
    <dbReference type="NCBI Taxonomy" id="133412"/>
    <lineage>
        <taxon>Eukaryota</taxon>
        <taxon>Fungi</taxon>
        <taxon>Fungi incertae sedis</taxon>
        <taxon>Zoopagomycota</taxon>
        <taxon>Kickxellomycotina</taxon>
        <taxon>Harpellomycetes</taxon>
        <taxon>Harpellales</taxon>
        <taxon>Legeriomycetaceae</taxon>
        <taxon>Smittium</taxon>
    </lineage>
</organism>
<comment type="caution">
    <text evidence="2">The sequence shown here is derived from an EMBL/GenBank/DDBJ whole genome shotgun (WGS) entry which is preliminary data.</text>
</comment>